<gene>
    <name evidence="4" type="ORF">H0486_04870</name>
</gene>
<dbReference type="SUPFAM" id="SSF46689">
    <property type="entry name" value="Homeodomain-like"/>
    <property type="match status" value="1"/>
</dbReference>
<dbReference type="InterPro" id="IPR001647">
    <property type="entry name" value="HTH_TetR"/>
</dbReference>
<dbReference type="EMBL" id="JACEGA010000001">
    <property type="protein sequence ID" value="MBB2182206.1"/>
    <property type="molecule type" value="Genomic_DNA"/>
</dbReference>
<dbReference type="Pfam" id="PF00440">
    <property type="entry name" value="TetR_N"/>
    <property type="match status" value="1"/>
</dbReference>
<dbReference type="Gene3D" id="1.10.357.10">
    <property type="entry name" value="Tetracycline Repressor, domain 2"/>
    <property type="match status" value="1"/>
</dbReference>
<protein>
    <submittedName>
        <fullName evidence="4">TetR/AcrR family transcriptional regulator</fullName>
    </submittedName>
</protein>
<evidence type="ECO:0000313" key="4">
    <source>
        <dbReference type="EMBL" id="MBB2182206.1"/>
    </source>
</evidence>
<sequence>MNSSEAKKVILNTVIELISSKPLSKLTIREIASKSGMNVAAINYHFGSKEILLNETMKYYWSSLCRIYEKIMTEKNLSPQTIHAYCKEIMYFYYRSNGILRSEQSLFSEHGMDEDTKQRIELQFNAISHLILSIKPQTRKEDLVVKSVRFISTLAHPALFVELYDNIAPKGISMDEFLDHYINDAIENI</sequence>
<feature type="DNA-binding region" description="H-T-H motif" evidence="2">
    <location>
        <begin position="27"/>
        <end position="46"/>
    </location>
</feature>
<dbReference type="RefSeq" id="WP_228351934.1">
    <property type="nucleotide sequence ID" value="NZ_JACEGA010000001.1"/>
</dbReference>
<keyword evidence="5" id="KW-1185">Reference proteome</keyword>
<feature type="domain" description="HTH tetR-type" evidence="3">
    <location>
        <begin position="4"/>
        <end position="64"/>
    </location>
</feature>
<dbReference type="AlphaFoldDB" id="A0A839JXS2"/>
<dbReference type="PROSITE" id="PS50977">
    <property type="entry name" value="HTH_TETR_2"/>
    <property type="match status" value="1"/>
</dbReference>
<keyword evidence="1 2" id="KW-0238">DNA-binding</keyword>
<evidence type="ECO:0000256" key="2">
    <source>
        <dbReference type="PROSITE-ProRule" id="PRU00335"/>
    </source>
</evidence>
<dbReference type="PANTHER" id="PTHR43479:SF11">
    <property type="entry name" value="ACREF_ENVCD OPERON REPRESSOR-RELATED"/>
    <property type="match status" value="1"/>
</dbReference>
<accession>A0A839JXS2</accession>
<evidence type="ECO:0000259" key="3">
    <source>
        <dbReference type="PROSITE" id="PS50977"/>
    </source>
</evidence>
<dbReference type="PANTHER" id="PTHR43479">
    <property type="entry name" value="ACREF/ENVCD OPERON REPRESSOR-RELATED"/>
    <property type="match status" value="1"/>
</dbReference>
<evidence type="ECO:0000256" key="1">
    <source>
        <dbReference type="ARBA" id="ARBA00023125"/>
    </source>
</evidence>
<comment type="caution">
    <text evidence="4">The sequence shown here is derived from an EMBL/GenBank/DDBJ whole genome shotgun (WGS) entry which is preliminary data.</text>
</comment>
<reference evidence="4 5" key="1">
    <citation type="submission" date="2020-07" db="EMBL/GenBank/DDBJ databases">
        <title>Characterization and genome sequencing of isolate MD1, a novel member within the family Lachnospiraceae.</title>
        <authorList>
            <person name="Rettenmaier R."/>
            <person name="Di Bello L."/>
            <person name="Zinser C."/>
            <person name="Scheitz K."/>
            <person name="Liebl W."/>
            <person name="Zverlov V."/>
        </authorList>
    </citation>
    <scope>NUCLEOTIDE SEQUENCE [LARGE SCALE GENOMIC DNA]</scope>
    <source>
        <strain evidence="4 5">MD1</strain>
    </source>
</reference>
<dbReference type="Proteomes" id="UP000574276">
    <property type="component" value="Unassembled WGS sequence"/>
</dbReference>
<dbReference type="InterPro" id="IPR050624">
    <property type="entry name" value="HTH-type_Tx_Regulator"/>
</dbReference>
<evidence type="ECO:0000313" key="5">
    <source>
        <dbReference type="Proteomes" id="UP000574276"/>
    </source>
</evidence>
<organism evidence="4 5">
    <name type="scientific">Variimorphobacter saccharofermentans</name>
    <dbReference type="NCBI Taxonomy" id="2755051"/>
    <lineage>
        <taxon>Bacteria</taxon>
        <taxon>Bacillati</taxon>
        <taxon>Bacillota</taxon>
        <taxon>Clostridia</taxon>
        <taxon>Lachnospirales</taxon>
        <taxon>Lachnospiraceae</taxon>
        <taxon>Variimorphobacter</taxon>
    </lineage>
</organism>
<proteinExistence type="predicted"/>
<dbReference type="InterPro" id="IPR009057">
    <property type="entry name" value="Homeodomain-like_sf"/>
</dbReference>
<dbReference type="GO" id="GO:0003677">
    <property type="term" value="F:DNA binding"/>
    <property type="evidence" value="ECO:0007669"/>
    <property type="project" value="UniProtKB-UniRule"/>
</dbReference>
<name>A0A839JXS2_9FIRM</name>